<evidence type="ECO:0000313" key="1">
    <source>
        <dbReference type="EMBL" id="KAJ8407237.1"/>
    </source>
</evidence>
<organism evidence="1 2">
    <name type="scientific">Aldrovandia affinis</name>
    <dbReference type="NCBI Taxonomy" id="143900"/>
    <lineage>
        <taxon>Eukaryota</taxon>
        <taxon>Metazoa</taxon>
        <taxon>Chordata</taxon>
        <taxon>Craniata</taxon>
        <taxon>Vertebrata</taxon>
        <taxon>Euteleostomi</taxon>
        <taxon>Actinopterygii</taxon>
        <taxon>Neopterygii</taxon>
        <taxon>Teleostei</taxon>
        <taxon>Notacanthiformes</taxon>
        <taxon>Halosauridae</taxon>
        <taxon>Aldrovandia</taxon>
    </lineage>
</organism>
<dbReference type="SUPFAM" id="SSF47113">
    <property type="entry name" value="Histone-fold"/>
    <property type="match status" value="1"/>
</dbReference>
<accession>A0AAD7SQZ0</accession>
<evidence type="ECO:0000313" key="2">
    <source>
        <dbReference type="Proteomes" id="UP001221898"/>
    </source>
</evidence>
<dbReference type="EMBL" id="JAINUG010000039">
    <property type="protein sequence ID" value="KAJ8407237.1"/>
    <property type="molecule type" value="Genomic_DNA"/>
</dbReference>
<proteinExistence type="predicted"/>
<dbReference type="GO" id="GO:0046982">
    <property type="term" value="F:protein heterodimerization activity"/>
    <property type="evidence" value="ECO:0007669"/>
    <property type="project" value="InterPro"/>
</dbReference>
<comment type="caution">
    <text evidence="1">The sequence shown here is derived from an EMBL/GenBank/DDBJ whole genome shotgun (WGS) entry which is preliminary data.</text>
</comment>
<reference evidence="1" key="1">
    <citation type="journal article" date="2023" name="Science">
        <title>Genome structures resolve the early diversification of teleost fishes.</title>
        <authorList>
            <person name="Parey E."/>
            <person name="Louis A."/>
            <person name="Montfort J."/>
            <person name="Bouchez O."/>
            <person name="Roques C."/>
            <person name="Iampietro C."/>
            <person name="Lluch J."/>
            <person name="Castinel A."/>
            <person name="Donnadieu C."/>
            <person name="Desvignes T."/>
            <person name="Floi Bucao C."/>
            <person name="Jouanno E."/>
            <person name="Wen M."/>
            <person name="Mejri S."/>
            <person name="Dirks R."/>
            <person name="Jansen H."/>
            <person name="Henkel C."/>
            <person name="Chen W.J."/>
            <person name="Zahm M."/>
            <person name="Cabau C."/>
            <person name="Klopp C."/>
            <person name="Thompson A.W."/>
            <person name="Robinson-Rechavi M."/>
            <person name="Braasch I."/>
            <person name="Lecointre G."/>
            <person name="Bobe J."/>
            <person name="Postlethwait J.H."/>
            <person name="Berthelot C."/>
            <person name="Roest Crollius H."/>
            <person name="Guiguen Y."/>
        </authorList>
    </citation>
    <scope>NUCLEOTIDE SEQUENCE</scope>
    <source>
        <strain evidence="1">NC1722</strain>
    </source>
</reference>
<dbReference type="Proteomes" id="UP001221898">
    <property type="component" value="Unassembled WGS sequence"/>
</dbReference>
<protein>
    <submittedName>
        <fullName evidence="1">Uncharacterized protein</fullName>
    </submittedName>
</protein>
<dbReference type="Gene3D" id="1.10.20.10">
    <property type="entry name" value="Histone, subunit A"/>
    <property type="match status" value="1"/>
</dbReference>
<dbReference type="InterPro" id="IPR009072">
    <property type="entry name" value="Histone-fold"/>
</dbReference>
<name>A0AAD7SQZ0_9TELE</name>
<dbReference type="AlphaFoldDB" id="A0AAD7SQZ0"/>
<gene>
    <name evidence="1" type="ORF">AAFF_G00278110</name>
</gene>
<sequence length="121" mass="13205">MSGFPKSGPGGLQSKSAPVLSVTIMKASGVKVMKRATKPCRREKGKSKAYSTYIYRIQKEGDSASKFTRVPRSLSGEAFQLVVSEAARLSKCNKRGTITRQEVHLAVEFLRPKRNSGEEGA</sequence>
<keyword evidence="2" id="KW-1185">Reference proteome</keyword>